<accession>A0A650CEF3</accession>
<dbReference type="GO" id="GO:1901135">
    <property type="term" value="P:carbohydrate derivative metabolic process"/>
    <property type="evidence" value="ECO:0007669"/>
    <property type="project" value="InterPro"/>
</dbReference>
<dbReference type="SUPFAM" id="SSF53697">
    <property type="entry name" value="SIS domain"/>
    <property type="match status" value="1"/>
</dbReference>
<dbReference type="Gene3D" id="3.40.50.10490">
    <property type="entry name" value="Glucose-6-phosphate isomerase like protein, domain 1"/>
    <property type="match status" value="2"/>
</dbReference>
<dbReference type="Pfam" id="PF01380">
    <property type="entry name" value="SIS"/>
    <property type="match status" value="1"/>
</dbReference>
<name>A0A650CEF3_SULOH</name>
<dbReference type="PROSITE" id="PS51464">
    <property type="entry name" value="SIS"/>
    <property type="match status" value="1"/>
</dbReference>
<dbReference type="InterPro" id="IPR046348">
    <property type="entry name" value="SIS_dom_sf"/>
</dbReference>
<dbReference type="EMBL" id="JACHFY010000002">
    <property type="protein sequence ID" value="MBB5252843.1"/>
    <property type="molecule type" value="Genomic_DNA"/>
</dbReference>
<dbReference type="EMBL" id="CP045484">
    <property type="protein sequence ID" value="QGR16221.1"/>
    <property type="molecule type" value="Genomic_DNA"/>
</dbReference>
<dbReference type="KEGG" id="soh:D1869_02680"/>
<proteinExistence type="predicted"/>
<reference evidence="2 5" key="2">
    <citation type="submission" date="2020-08" db="EMBL/GenBank/DDBJ databases">
        <title>Genomic Encyclopedia of Type Strains, Phase IV (KMG-IV): sequencing the most valuable type-strain genomes for metagenomic binning, comparative biology and taxonomic classification.</title>
        <authorList>
            <person name="Goeker M."/>
        </authorList>
    </citation>
    <scope>NUCLEOTIDE SEQUENCE [LARGE SCALE GENOMIC DNA]</scope>
    <source>
        <strain evidence="2 5">DSM 12421</strain>
    </source>
</reference>
<gene>
    <name evidence="3" type="ORF">D1869_02680</name>
    <name evidence="2" type="ORF">HNQ62_000576</name>
</gene>
<dbReference type="Proteomes" id="UP000427373">
    <property type="component" value="Chromosome"/>
</dbReference>
<dbReference type="Proteomes" id="UP000582213">
    <property type="component" value="Unassembled WGS sequence"/>
</dbReference>
<dbReference type="AlphaFoldDB" id="A0A650CEF3"/>
<protein>
    <submittedName>
        <fullName evidence="2">Fructoselysine-6-P-deglycase FrlB-like protein</fullName>
    </submittedName>
    <submittedName>
        <fullName evidence="3">SIS domain-containing protein</fullName>
    </submittedName>
</protein>
<dbReference type="InterPro" id="IPR001347">
    <property type="entry name" value="SIS_dom"/>
</dbReference>
<feature type="domain" description="SIS" evidence="1">
    <location>
        <begin position="7"/>
        <end position="144"/>
    </location>
</feature>
<evidence type="ECO:0000313" key="3">
    <source>
        <dbReference type="EMBL" id="QGR16221.1"/>
    </source>
</evidence>
<dbReference type="GO" id="GO:0097367">
    <property type="term" value="F:carbohydrate derivative binding"/>
    <property type="evidence" value="ECO:0007669"/>
    <property type="project" value="InterPro"/>
</dbReference>
<evidence type="ECO:0000313" key="2">
    <source>
        <dbReference type="EMBL" id="MBB5252843.1"/>
    </source>
</evidence>
<evidence type="ECO:0000259" key="1">
    <source>
        <dbReference type="PROSITE" id="PS51464"/>
    </source>
</evidence>
<dbReference type="OrthoDB" id="34358at2157"/>
<evidence type="ECO:0000313" key="5">
    <source>
        <dbReference type="Proteomes" id="UP000582213"/>
    </source>
</evidence>
<organism evidence="3 4">
    <name type="scientific">Sulfurisphaera ohwakuensis</name>
    <dbReference type="NCBI Taxonomy" id="69656"/>
    <lineage>
        <taxon>Archaea</taxon>
        <taxon>Thermoproteota</taxon>
        <taxon>Thermoprotei</taxon>
        <taxon>Sulfolobales</taxon>
        <taxon>Sulfolobaceae</taxon>
        <taxon>Sulfurisphaera</taxon>
    </lineage>
</organism>
<dbReference type="RefSeq" id="WP_156013794.1">
    <property type="nucleotide sequence ID" value="NZ_CP045484.1"/>
</dbReference>
<keyword evidence="4" id="KW-1185">Reference proteome</keyword>
<reference evidence="3 4" key="1">
    <citation type="submission" date="2019-10" db="EMBL/GenBank/DDBJ databases">
        <title>Genome Sequences from Six Type Strain Members of the Archaeal Family Sulfolobaceae: Acidianus ambivalens, Acidianus infernus, Metallosphaera prunae, Stygiolobus azoricus, Sulfolobus metallicus, and Sulfurisphaera ohwakuensis.</title>
        <authorList>
            <person name="Counts J.A."/>
            <person name="Kelly R.M."/>
        </authorList>
    </citation>
    <scope>NUCLEOTIDE SEQUENCE [LARGE SCALE GENOMIC DNA]</scope>
    <source>
        <strain evidence="3 4">TA-1</strain>
    </source>
</reference>
<sequence length="275" mass="31358">MNYIKLLEEELNTNYQVDSHIQLDEAYIVGSGDSYASGLVIEGKSKRKITVLDPYEALEVNITKPTVIVSVSGKTRYNVILAKKLRSKGVKVIGITANSESPLAKEVNDVVILPYRSKAKLPGFLSFLMSLSALYSMFRFEEDKERVNKVINLDNSPFFIGKSENYGVAYFSSLKMAEVFGIPSNYERLELFMHSPIFSSRNRNIIILSSGDERENKLYKLIDFTIVEETGCVGAFCNIRVILSSIIYKMKRDNWNRIYFLEDEKILNISSEMIY</sequence>
<dbReference type="GeneID" id="42800117"/>
<evidence type="ECO:0000313" key="4">
    <source>
        <dbReference type="Proteomes" id="UP000427373"/>
    </source>
</evidence>